<organism evidence="2">
    <name type="scientific">Arundo donax</name>
    <name type="common">Giant reed</name>
    <name type="synonym">Donax arundinaceus</name>
    <dbReference type="NCBI Taxonomy" id="35708"/>
    <lineage>
        <taxon>Eukaryota</taxon>
        <taxon>Viridiplantae</taxon>
        <taxon>Streptophyta</taxon>
        <taxon>Embryophyta</taxon>
        <taxon>Tracheophyta</taxon>
        <taxon>Spermatophyta</taxon>
        <taxon>Magnoliopsida</taxon>
        <taxon>Liliopsida</taxon>
        <taxon>Poales</taxon>
        <taxon>Poaceae</taxon>
        <taxon>PACMAD clade</taxon>
        <taxon>Arundinoideae</taxon>
        <taxon>Arundineae</taxon>
        <taxon>Arundo</taxon>
    </lineage>
</organism>
<dbReference type="AlphaFoldDB" id="A0A0A9EHK5"/>
<dbReference type="EMBL" id="GBRH01198344">
    <property type="protein sequence ID" value="JAD99551.1"/>
    <property type="molecule type" value="Transcribed_RNA"/>
</dbReference>
<reference evidence="2" key="2">
    <citation type="journal article" date="2015" name="Data Brief">
        <title>Shoot transcriptome of the giant reed, Arundo donax.</title>
        <authorList>
            <person name="Barrero R.A."/>
            <person name="Guerrero F.D."/>
            <person name="Moolhuijzen P."/>
            <person name="Goolsby J.A."/>
            <person name="Tidwell J."/>
            <person name="Bellgard S.E."/>
            <person name="Bellgard M.I."/>
        </authorList>
    </citation>
    <scope>NUCLEOTIDE SEQUENCE</scope>
    <source>
        <tissue evidence="2">Shoot tissue taken approximately 20 cm above the soil surface</tissue>
    </source>
</reference>
<feature type="compositionally biased region" description="Polar residues" evidence="1">
    <location>
        <begin position="16"/>
        <end position="25"/>
    </location>
</feature>
<protein>
    <submittedName>
        <fullName evidence="2">Uncharacterized protein</fullName>
    </submittedName>
</protein>
<feature type="compositionally biased region" description="Basic and acidic residues" evidence="1">
    <location>
        <begin position="26"/>
        <end position="39"/>
    </location>
</feature>
<feature type="compositionally biased region" description="Basic and acidic residues" evidence="1">
    <location>
        <begin position="1"/>
        <end position="12"/>
    </location>
</feature>
<proteinExistence type="predicted"/>
<name>A0A0A9EHK5_ARUDO</name>
<sequence length="57" mass="6442">MSDHLHAHDRGHSPINRYSTATSQESKQDETGSRKRESQSNRQRGMVLTCCREGRGA</sequence>
<feature type="region of interest" description="Disordered" evidence="1">
    <location>
        <begin position="1"/>
        <end position="57"/>
    </location>
</feature>
<evidence type="ECO:0000313" key="2">
    <source>
        <dbReference type="EMBL" id="JAD99551.1"/>
    </source>
</evidence>
<evidence type="ECO:0000256" key="1">
    <source>
        <dbReference type="SAM" id="MobiDB-lite"/>
    </source>
</evidence>
<reference evidence="2" key="1">
    <citation type="submission" date="2014-09" db="EMBL/GenBank/DDBJ databases">
        <authorList>
            <person name="Magalhaes I.L.F."/>
            <person name="Oliveira U."/>
            <person name="Santos F.R."/>
            <person name="Vidigal T.H.D.A."/>
            <person name="Brescovit A.D."/>
            <person name="Santos A.J."/>
        </authorList>
    </citation>
    <scope>NUCLEOTIDE SEQUENCE</scope>
    <source>
        <tissue evidence="2">Shoot tissue taken approximately 20 cm above the soil surface</tissue>
    </source>
</reference>
<accession>A0A0A9EHK5</accession>